<organism evidence="2 3">
    <name type="scientific">Roseovarius rhodophyticola</name>
    <dbReference type="NCBI Taxonomy" id="3080827"/>
    <lineage>
        <taxon>Bacteria</taxon>
        <taxon>Pseudomonadati</taxon>
        <taxon>Pseudomonadota</taxon>
        <taxon>Alphaproteobacteria</taxon>
        <taxon>Rhodobacterales</taxon>
        <taxon>Roseobacteraceae</taxon>
        <taxon>Roseovarius</taxon>
    </lineage>
</organism>
<dbReference type="RefSeq" id="WP_317056483.1">
    <property type="nucleotide sequence ID" value="NZ_CP146606.1"/>
</dbReference>
<dbReference type="InterPro" id="IPR011944">
    <property type="entry name" value="Steroid_delta5-4_isomerase"/>
</dbReference>
<dbReference type="InterPro" id="IPR032710">
    <property type="entry name" value="NTF2-like_dom_sf"/>
</dbReference>
<proteinExistence type="predicted"/>
<dbReference type="Pfam" id="PF12680">
    <property type="entry name" value="SnoaL_2"/>
    <property type="match status" value="1"/>
</dbReference>
<keyword evidence="3" id="KW-1185">Reference proteome</keyword>
<accession>A0ABZ2TJ65</accession>
<dbReference type="Proteomes" id="UP001281305">
    <property type="component" value="Chromosome"/>
</dbReference>
<evidence type="ECO:0000313" key="3">
    <source>
        <dbReference type="Proteomes" id="UP001281305"/>
    </source>
</evidence>
<dbReference type="Gene3D" id="3.10.450.50">
    <property type="match status" value="1"/>
</dbReference>
<evidence type="ECO:0000259" key="1">
    <source>
        <dbReference type="Pfam" id="PF12680"/>
    </source>
</evidence>
<evidence type="ECO:0000313" key="2">
    <source>
        <dbReference type="EMBL" id="WYK19782.1"/>
    </source>
</evidence>
<dbReference type="NCBIfam" id="TIGR02246">
    <property type="entry name" value="SgcJ/EcaC family oxidoreductase"/>
    <property type="match status" value="1"/>
</dbReference>
<gene>
    <name evidence="2" type="ORF">RZS32_008020</name>
</gene>
<dbReference type="InterPro" id="IPR037401">
    <property type="entry name" value="SnoaL-like"/>
</dbReference>
<reference evidence="2 3" key="1">
    <citation type="submission" date="2024-02" db="EMBL/GenBank/DDBJ databases">
        <title>Roseovarius strain W115 nov., isolated from a marine algae.</title>
        <authorList>
            <person name="Lee M.W."/>
            <person name="Lee J.K."/>
            <person name="Kim J.M."/>
            <person name="Choi D.G."/>
            <person name="Baek J.H."/>
            <person name="Bayburt H."/>
            <person name="Jung J.J."/>
            <person name="Han D.M."/>
            <person name="Jeon C.O."/>
        </authorList>
    </citation>
    <scope>NUCLEOTIDE SEQUENCE [LARGE SCALE GENOMIC DNA]</scope>
    <source>
        <strain evidence="2 3">W115</strain>
    </source>
</reference>
<dbReference type="SUPFAM" id="SSF54427">
    <property type="entry name" value="NTF2-like"/>
    <property type="match status" value="1"/>
</dbReference>
<protein>
    <submittedName>
        <fullName evidence="2">Nuclear transport factor 2 family protein</fullName>
    </submittedName>
</protein>
<feature type="domain" description="SnoaL-like" evidence="1">
    <location>
        <begin position="12"/>
        <end position="109"/>
    </location>
</feature>
<name>A0ABZ2TJ65_9RHOB</name>
<sequence>MAPNRTDIEVLIEKHIAAWCAKSPDGVAASYTADATFTINRGKPMTGHDDIAEMVLGFCSEFPDVVLELDHSFIAGNHAVYVWTFKGHHHETSKYVEFRGWEEWDLIDDCLVKSSLGWFDADDYERQLRP</sequence>
<dbReference type="EMBL" id="CP146606">
    <property type="protein sequence ID" value="WYK19782.1"/>
    <property type="molecule type" value="Genomic_DNA"/>
</dbReference>